<gene>
    <name evidence="6" type="ORF">LKD31_04760</name>
</gene>
<feature type="domain" description="SpaA-like prealbumin fold" evidence="5">
    <location>
        <begin position="120"/>
        <end position="205"/>
    </location>
</feature>
<comment type="caution">
    <text evidence="6">The sequence shown here is derived from an EMBL/GenBank/DDBJ whole genome shotgun (WGS) entry which is preliminary data.</text>
</comment>
<keyword evidence="4" id="KW-0472">Membrane</keyword>
<sequence length="371" mass="40157">MATFTGGQTTVSAYLRLQTERINYGELIIQKTSEDGKKSGFTFKVTRDTDNWSVTVKTDDNGTAKISELPVFREGTSTPIQYTVTEINTPSSYHQPKPQTITLTSKSSVTVQFENALIRGTLEICKVDADGKTPLAGAVFEIMDSDKNVIATKTTGKDGRISVSDLRSGYYREISAPQGYELDSTVYPFTVEKDKQIIQITRKNTPSVGSVSVRKVTPDGTALNDVSFLLQYSVDGGTAWSPVYARKETDPISVGSCTSAGISDGVLTTGEDGKVTFNGLQVKNQNVTVLYRITEVRTKNGFQLLGEPLFEGTLPQDVNGTPQQDITITAVNGHQFELPAAGGNGMQTAALGTIFTVIGLLGLLYVQKEKF</sequence>
<evidence type="ECO:0000256" key="2">
    <source>
        <dbReference type="ARBA" id="ARBA00022525"/>
    </source>
</evidence>
<evidence type="ECO:0000313" key="6">
    <source>
        <dbReference type="EMBL" id="MCC2136324.1"/>
    </source>
</evidence>
<dbReference type="PANTHER" id="PTHR36108">
    <property type="entry name" value="COLOSSIN-B-RELATED"/>
    <property type="match status" value="1"/>
</dbReference>
<comment type="similarity">
    <text evidence="1">Belongs to the serine-aspartate repeat-containing protein (SDr) family.</text>
</comment>
<evidence type="ECO:0000256" key="1">
    <source>
        <dbReference type="ARBA" id="ARBA00007257"/>
    </source>
</evidence>
<evidence type="ECO:0000256" key="4">
    <source>
        <dbReference type="SAM" id="Phobius"/>
    </source>
</evidence>
<keyword evidence="3" id="KW-0732">Signal</keyword>
<dbReference type="InterPro" id="IPR013783">
    <property type="entry name" value="Ig-like_fold"/>
</dbReference>
<name>A0AAE3DHZ7_9FIRM</name>
<dbReference type="Gene3D" id="2.60.40.10">
    <property type="entry name" value="Immunoglobulins"/>
    <property type="match status" value="3"/>
</dbReference>
<dbReference type="Pfam" id="PF17802">
    <property type="entry name" value="SpaA"/>
    <property type="match status" value="2"/>
</dbReference>
<dbReference type="AlphaFoldDB" id="A0AAE3DHZ7"/>
<evidence type="ECO:0000256" key="3">
    <source>
        <dbReference type="ARBA" id="ARBA00022729"/>
    </source>
</evidence>
<feature type="domain" description="SpaA-like prealbumin fold" evidence="5">
    <location>
        <begin position="25"/>
        <end position="115"/>
    </location>
</feature>
<reference evidence="6" key="1">
    <citation type="submission" date="2021-10" db="EMBL/GenBank/DDBJ databases">
        <title>Anaerobic single-cell dispensing facilitates the cultivation of human gut bacteria.</title>
        <authorList>
            <person name="Afrizal A."/>
        </authorList>
    </citation>
    <scope>NUCLEOTIDE SEQUENCE</scope>
    <source>
        <strain evidence="6">CLA-AA-H250</strain>
    </source>
</reference>
<feature type="transmembrane region" description="Helical" evidence="4">
    <location>
        <begin position="348"/>
        <end position="366"/>
    </location>
</feature>
<accession>A0AAE3DHZ7</accession>
<protein>
    <recommendedName>
        <fullName evidence="5">SpaA-like prealbumin fold domain-containing protein</fullName>
    </recommendedName>
</protein>
<keyword evidence="4" id="KW-1133">Transmembrane helix</keyword>
<dbReference type="RefSeq" id="WP_308448842.1">
    <property type="nucleotide sequence ID" value="NZ_JAJEQC010000003.1"/>
</dbReference>
<dbReference type="InterPro" id="IPR041033">
    <property type="entry name" value="SpaA_PFL_dom_1"/>
</dbReference>
<keyword evidence="4" id="KW-0812">Transmembrane</keyword>
<evidence type="ECO:0000313" key="7">
    <source>
        <dbReference type="Proteomes" id="UP001199424"/>
    </source>
</evidence>
<dbReference type="SUPFAM" id="SSF49478">
    <property type="entry name" value="Cna protein B-type domain"/>
    <property type="match status" value="1"/>
</dbReference>
<dbReference type="PANTHER" id="PTHR36108:SF13">
    <property type="entry name" value="COLOSSIN-B-RELATED"/>
    <property type="match status" value="1"/>
</dbReference>
<keyword evidence="7" id="KW-1185">Reference proteome</keyword>
<dbReference type="Proteomes" id="UP001199424">
    <property type="component" value="Unassembled WGS sequence"/>
</dbReference>
<evidence type="ECO:0000259" key="5">
    <source>
        <dbReference type="Pfam" id="PF17802"/>
    </source>
</evidence>
<keyword evidence="2" id="KW-0964">Secreted</keyword>
<proteinExistence type="inferred from homology"/>
<dbReference type="EMBL" id="JAJEQC010000003">
    <property type="protein sequence ID" value="MCC2136324.1"/>
    <property type="molecule type" value="Genomic_DNA"/>
</dbReference>
<organism evidence="6 7">
    <name type="scientific">Hominenteromicrobium mulieris</name>
    <dbReference type="NCBI Taxonomy" id="2885357"/>
    <lineage>
        <taxon>Bacteria</taxon>
        <taxon>Bacillati</taxon>
        <taxon>Bacillota</taxon>
        <taxon>Clostridia</taxon>
        <taxon>Eubacteriales</taxon>
        <taxon>Oscillospiraceae</taxon>
        <taxon>Hominenteromicrobium</taxon>
    </lineage>
</organism>